<proteinExistence type="predicted"/>
<protein>
    <submittedName>
        <fullName evidence="3">Gliding motility-associated protein GldN</fullName>
    </submittedName>
</protein>
<dbReference type="GeneID" id="78336560"/>
<evidence type="ECO:0000313" key="3">
    <source>
        <dbReference type="EMBL" id="EHJ41476.1"/>
    </source>
</evidence>
<dbReference type="InterPro" id="IPR019847">
    <property type="entry name" value="Gliding_motility_assoc_GldN"/>
</dbReference>
<dbReference type="Pfam" id="PF19841">
    <property type="entry name" value="GldN"/>
    <property type="match status" value="1"/>
</dbReference>
<feature type="compositionally biased region" description="Basic residues" evidence="1">
    <location>
        <begin position="302"/>
        <end position="311"/>
    </location>
</feature>
<evidence type="ECO:0000256" key="2">
    <source>
        <dbReference type="SAM" id="SignalP"/>
    </source>
</evidence>
<dbReference type="EMBL" id="AFZZ01000068">
    <property type="protein sequence ID" value="EHJ41476.1"/>
    <property type="molecule type" value="Genomic_DNA"/>
</dbReference>
<keyword evidence="2" id="KW-0732">Signal</keyword>
<evidence type="ECO:0000256" key="1">
    <source>
        <dbReference type="SAM" id="MobiDB-lite"/>
    </source>
</evidence>
<name>G6AVW3_9BACT</name>
<dbReference type="Proteomes" id="UP000004407">
    <property type="component" value="Unassembled WGS sequence"/>
</dbReference>
<feature type="chain" id="PRO_5003485544" evidence="2">
    <location>
        <begin position="21"/>
        <end position="353"/>
    </location>
</feature>
<accession>G6AVW3</accession>
<gene>
    <name evidence="3" type="ORF">HMPREF0673_00758</name>
</gene>
<organism evidence="3 4">
    <name type="scientific">Leyella stercorea DSM 18206</name>
    <dbReference type="NCBI Taxonomy" id="1002367"/>
    <lineage>
        <taxon>Bacteria</taxon>
        <taxon>Pseudomonadati</taxon>
        <taxon>Bacteroidota</taxon>
        <taxon>Bacteroidia</taxon>
        <taxon>Bacteroidales</taxon>
        <taxon>Prevotellaceae</taxon>
        <taxon>Leyella</taxon>
    </lineage>
</organism>
<dbReference type="HOGENOM" id="CLU_056167_0_0_10"/>
<comment type="caution">
    <text evidence="3">The sequence shown here is derived from an EMBL/GenBank/DDBJ whole genome shotgun (WGS) entry which is preliminary data.</text>
</comment>
<feature type="compositionally biased region" description="Low complexity" evidence="1">
    <location>
        <begin position="312"/>
        <end position="325"/>
    </location>
</feature>
<feature type="compositionally biased region" description="Polar residues" evidence="1">
    <location>
        <begin position="333"/>
        <end position="345"/>
    </location>
</feature>
<feature type="region of interest" description="Disordered" evidence="1">
    <location>
        <begin position="302"/>
        <end position="353"/>
    </location>
</feature>
<sequence>MNKFLAILLAALFCADIASAQPAARRREQAQQQQQKDQGLSVRAQISFPTQKAMDEDVTWRRDIYREIDLTEDANAGLYYPVEPVGSQMNLFTYIFKLVMKRSITAYEYRLDGNEVFDDAAKVNLKSLLDNYHIFYERTDRGIRIDDSDIPSREVTAYYVKEATYYDDRNSAFHTKVLALCPILKREDDFGDAATSYPLFWVKYDDLAPFLTKQTIMTSNLNNAATMSMDDYFTKNMYKGKIYKTTNMLGKTLAQYCPTDSAMKKEQKRIEKELTDFEQHVWGAGEPKDSLDSIATVDKKAAKAIRKKNRRASAAASTRTKTTTAKVKRSRSNSGASKPSGSTARVSVRRQRH</sequence>
<feature type="signal peptide" evidence="2">
    <location>
        <begin position="1"/>
        <end position="20"/>
    </location>
</feature>
<evidence type="ECO:0000313" key="4">
    <source>
        <dbReference type="Proteomes" id="UP000004407"/>
    </source>
</evidence>
<dbReference type="PATRIC" id="fig|1002367.3.peg.602"/>
<dbReference type="NCBIfam" id="TIGR03523">
    <property type="entry name" value="GldN"/>
    <property type="match status" value="1"/>
</dbReference>
<dbReference type="eggNOG" id="ENOG502Z7JF">
    <property type="taxonomic scope" value="Bacteria"/>
</dbReference>
<dbReference type="AlphaFoldDB" id="G6AVW3"/>
<reference evidence="3 4" key="1">
    <citation type="submission" date="2011-08" db="EMBL/GenBank/DDBJ databases">
        <authorList>
            <person name="Weinstock G."/>
            <person name="Sodergren E."/>
            <person name="Clifton S."/>
            <person name="Fulton L."/>
            <person name="Fulton B."/>
            <person name="Courtney L."/>
            <person name="Fronick C."/>
            <person name="Harrison M."/>
            <person name="Strong C."/>
            <person name="Farmer C."/>
            <person name="Delahaunty K."/>
            <person name="Markovic C."/>
            <person name="Hall O."/>
            <person name="Minx P."/>
            <person name="Tomlinson C."/>
            <person name="Mitreva M."/>
            <person name="Hou S."/>
            <person name="Chen J."/>
            <person name="Wollam A."/>
            <person name="Pepin K.H."/>
            <person name="Johnson M."/>
            <person name="Bhonagiri V."/>
            <person name="Zhang X."/>
            <person name="Suruliraj S."/>
            <person name="Warren W."/>
            <person name="Chinwalla A."/>
            <person name="Mardis E.R."/>
            <person name="Wilson R.K."/>
        </authorList>
    </citation>
    <scope>NUCLEOTIDE SEQUENCE [LARGE SCALE GENOMIC DNA]</scope>
    <source>
        <strain evidence="3 4">DSM 18206</strain>
    </source>
</reference>
<dbReference type="RefSeq" id="WP_007897960.1">
    <property type="nucleotide sequence ID" value="NZ_JH379387.1"/>
</dbReference>